<name>A0ABX9XJK8_9PSED</name>
<protein>
    <submittedName>
        <fullName evidence="1">Type II secretion system protein</fullName>
    </submittedName>
</protein>
<dbReference type="Proteomes" id="UP000275199">
    <property type="component" value="Unassembled WGS sequence"/>
</dbReference>
<keyword evidence="2" id="KW-1185">Reference proteome</keyword>
<organism evidence="1 2">
    <name type="scientific">Pseudomonas neustonica</name>
    <dbReference type="NCBI Taxonomy" id="2487346"/>
    <lineage>
        <taxon>Bacteria</taxon>
        <taxon>Pseudomonadati</taxon>
        <taxon>Pseudomonadota</taxon>
        <taxon>Gammaproteobacteria</taxon>
        <taxon>Pseudomonadales</taxon>
        <taxon>Pseudomonadaceae</taxon>
        <taxon>Pseudomonas</taxon>
    </lineage>
</organism>
<dbReference type="EMBL" id="RKKU01000005">
    <property type="protein sequence ID" value="ROZ86318.1"/>
    <property type="molecule type" value="Genomic_DNA"/>
</dbReference>
<reference evidence="1 2" key="1">
    <citation type="submission" date="2018-11" db="EMBL/GenBank/DDBJ databases">
        <authorList>
            <person name="Jang G.I."/>
            <person name="Hwang C.Y."/>
        </authorList>
    </citation>
    <scope>NUCLEOTIDE SEQUENCE [LARGE SCALE GENOMIC DNA]</scope>
    <source>
        <strain evidence="1 2">SSM26</strain>
    </source>
</reference>
<gene>
    <name evidence="1" type="ORF">EF096_06155</name>
</gene>
<dbReference type="RefSeq" id="WP_123888748.1">
    <property type="nucleotide sequence ID" value="NZ_RKKU01000005.1"/>
</dbReference>
<accession>A0ABX9XJK8</accession>
<evidence type="ECO:0000313" key="1">
    <source>
        <dbReference type="EMBL" id="ROZ86318.1"/>
    </source>
</evidence>
<proteinExistence type="predicted"/>
<dbReference type="Pfam" id="PF07963">
    <property type="entry name" value="N_methyl"/>
    <property type="match status" value="1"/>
</dbReference>
<sequence>MNTQRQSGFSLLEMALSLSVLGFLFAMLPMTLSLLDSVQSAAPSLDQNKLAVNASVGFIVQHDRLPCPDANGDGLENCNGTRRGRYPYRTVGLGKPLVNDSGYPYVYAVYQHSIANLTALQSSYQPKLLSGEVSTATNALDFCQGLRLGLSGGLQSGEASVLALGGSAGVNPAFLFVDPGSADRNANGQPLDGNNVAGLVFESVGRSDSDNYDDTVTAISFAELSARLDCPHIIASVSAAARDANAAYDAWRAYQFYLDFRLFGESVRETSLDMAELKRTIALFNSAAGTAMALNDLATGLASATGAAAIAVASVNAAIAAAMIVTELQSSAEDVAGKKDELATAVQQRNAAEVARNAALAYRQKASALVLSRDAKGWFQ</sequence>
<dbReference type="PROSITE" id="PS00409">
    <property type="entry name" value="PROKAR_NTER_METHYL"/>
    <property type="match status" value="1"/>
</dbReference>
<evidence type="ECO:0000313" key="2">
    <source>
        <dbReference type="Proteomes" id="UP000275199"/>
    </source>
</evidence>
<dbReference type="InterPro" id="IPR012902">
    <property type="entry name" value="N_methyl_site"/>
</dbReference>
<comment type="caution">
    <text evidence="1">The sequence shown here is derived from an EMBL/GenBank/DDBJ whole genome shotgun (WGS) entry which is preliminary data.</text>
</comment>